<keyword evidence="10" id="KW-0732">Signal</keyword>
<evidence type="ECO:0000259" key="12">
    <source>
        <dbReference type="PROSITE" id="PS52029"/>
    </source>
</evidence>
<evidence type="ECO:0000259" key="11">
    <source>
        <dbReference type="PROSITE" id="PS51782"/>
    </source>
</evidence>
<accession>A0A7T5R3A9</accession>
<dbReference type="Gene3D" id="2.40.440.10">
    <property type="entry name" value="L,D-transpeptidase catalytic domain-like"/>
    <property type="match status" value="1"/>
</dbReference>
<dbReference type="PROSITE" id="PS51782">
    <property type="entry name" value="LYSM"/>
    <property type="match status" value="1"/>
</dbReference>
<keyword evidence="8 9" id="KW-0961">Cell wall biogenesis/degradation</keyword>
<feature type="domain" description="LysM" evidence="11">
    <location>
        <begin position="72"/>
        <end position="116"/>
    </location>
</feature>
<dbReference type="GO" id="GO:0018104">
    <property type="term" value="P:peptidoglycan-protein cross-linking"/>
    <property type="evidence" value="ECO:0007669"/>
    <property type="project" value="TreeGrafter"/>
</dbReference>
<keyword evidence="7 9" id="KW-0573">Peptidoglycan synthesis</keyword>
<proteinExistence type="inferred from homology"/>
<evidence type="ECO:0000256" key="4">
    <source>
        <dbReference type="ARBA" id="ARBA00022679"/>
    </source>
</evidence>
<dbReference type="CDD" id="cd00118">
    <property type="entry name" value="LysM"/>
    <property type="match status" value="1"/>
</dbReference>
<evidence type="ECO:0000256" key="3">
    <source>
        <dbReference type="ARBA" id="ARBA00022676"/>
    </source>
</evidence>
<dbReference type="CDD" id="cd16913">
    <property type="entry name" value="YkuD_like"/>
    <property type="match status" value="1"/>
</dbReference>
<feature type="chain" id="PRO_5032943781" evidence="10">
    <location>
        <begin position="34"/>
        <end position="346"/>
    </location>
</feature>
<dbReference type="GO" id="GO:0005576">
    <property type="term" value="C:extracellular region"/>
    <property type="evidence" value="ECO:0007669"/>
    <property type="project" value="TreeGrafter"/>
</dbReference>
<dbReference type="GO" id="GO:0071555">
    <property type="term" value="P:cell wall organization"/>
    <property type="evidence" value="ECO:0007669"/>
    <property type="project" value="UniProtKB-UniRule"/>
</dbReference>
<evidence type="ECO:0000256" key="8">
    <source>
        <dbReference type="ARBA" id="ARBA00023316"/>
    </source>
</evidence>
<evidence type="ECO:0000313" key="13">
    <source>
        <dbReference type="EMBL" id="QQG36671.1"/>
    </source>
</evidence>
<keyword evidence="3" id="KW-0328">Glycosyltransferase</keyword>
<feature type="active site" description="Nucleophile" evidence="9">
    <location>
        <position position="235"/>
    </location>
</feature>
<organism evidence="13 14">
    <name type="scientific">Micavibrio aeruginosavorus</name>
    <dbReference type="NCBI Taxonomy" id="349221"/>
    <lineage>
        <taxon>Bacteria</taxon>
        <taxon>Pseudomonadati</taxon>
        <taxon>Bdellovibrionota</taxon>
        <taxon>Bdellovibrionia</taxon>
        <taxon>Bdellovibrionales</taxon>
        <taxon>Pseudobdellovibrionaceae</taxon>
        <taxon>Micavibrio</taxon>
    </lineage>
</organism>
<dbReference type="InterPro" id="IPR005490">
    <property type="entry name" value="LD_TPept_cat_dom"/>
</dbReference>
<dbReference type="GO" id="GO:0016757">
    <property type="term" value="F:glycosyltransferase activity"/>
    <property type="evidence" value="ECO:0007669"/>
    <property type="project" value="UniProtKB-KW"/>
</dbReference>
<comment type="pathway">
    <text evidence="1 9">Cell wall biogenesis; peptidoglycan biosynthesis.</text>
</comment>
<dbReference type="AlphaFoldDB" id="A0A7T5R3A9"/>
<feature type="domain" description="L,D-TPase catalytic" evidence="12">
    <location>
        <begin position="128"/>
        <end position="259"/>
    </location>
</feature>
<dbReference type="InterPro" id="IPR050979">
    <property type="entry name" value="LD-transpeptidase"/>
</dbReference>
<dbReference type="SUPFAM" id="SSF141523">
    <property type="entry name" value="L,D-transpeptidase catalytic domain-like"/>
    <property type="match status" value="1"/>
</dbReference>
<dbReference type="PANTHER" id="PTHR30582:SF24">
    <property type="entry name" value="L,D-TRANSPEPTIDASE ERFK_SRFK-RELATED"/>
    <property type="match status" value="1"/>
</dbReference>
<dbReference type="InterPro" id="IPR038063">
    <property type="entry name" value="Transpep_catalytic_dom"/>
</dbReference>
<dbReference type="InterPro" id="IPR018392">
    <property type="entry name" value="LysM"/>
</dbReference>
<dbReference type="GO" id="GO:0071972">
    <property type="term" value="F:peptidoglycan L,D-transpeptidase activity"/>
    <property type="evidence" value="ECO:0007669"/>
    <property type="project" value="TreeGrafter"/>
</dbReference>
<comment type="similarity">
    <text evidence="2">Belongs to the YkuD family.</text>
</comment>
<dbReference type="GO" id="GO:0008360">
    <property type="term" value="P:regulation of cell shape"/>
    <property type="evidence" value="ECO:0007669"/>
    <property type="project" value="UniProtKB-UniRule"/>
</dbReference>
<evidence type="ECO:0000256" key="1">
    <source>
        <dbReference type="ARBA" id="ARBA00004752"/>
    </source>
</evidence>
<evidence type="ECO:0000256" key="6">
    <source>
        <dbReference type="ARBA" id="ARBA00022960"/>
    </source>
</evidence>
<name>A0A7T5R3A9_9BACT</name>
<protein>
    <submittedName>
        <fullName evidence="13">L,D-transpeptidase family protein</fullName>
    </submittedName>
</protein>
<dbReference type="PANTHER" id="PTHR30582">
    <property type="entry name" value="L,D-TRANSPEPTIDASE"/>
    <property type="match status" value="1"/>
</dbReference>
<keyword evidence="6 9" id="KW-0133">Cell shape</keyword>
<gene>
    <name evidence="13" type="ORF">HYS17_02545</name>
</gene>
<dbReference type="PROSITE" id="PS52029">
    <property type="entry name" value="LD_TPASE"/>
    <property type="match status" value="1"/>
</dbReference>
<evidence type="ECO:0000313" key="14">
    <source>
        <dbReference type="Proteomes" id="UP000595362"/>
    </source>
</evidence>
<keyword evidence="4" id="KW-0808">Transferase</keyword>
<reference evidence="13 14" key="1">
    <citation type="submission" date="2020-07" db="EMBL/GenBank/DDBJ databases">
        <title>Huge and variable diversity of episymbiotic CPR bacteria and DPANN archaea in groundwater ecosystems.</title>
        <authorList>
            <person name="He C.Y."/>
            <person name="Keren R."/>
            <person name="Whittaker M."/>
            <person name="Farag I.F."/>
            <person name="Doudna J."/>
            <person name="Cate J.H.D."/>
            <person name="Banfield J.F."/>
        </authorList>
    </citation>
    <scope>NUCLEOTIDE SEQUENCE [LARGE SCALE GENOMIC DNA]</scope>
    <source>
        <strain evidence="13">NC_groundwater_70_Ag_B-0.1um_54_66</strain>
    </source>
</reference>
<evidence type="ECO:0000256" key="5">
    <source>
        <dbReference type="ARBA" id="ARBA00022801"/>
    </source>
</evidence>
<dbReference type="Pfam" id="PF03734">
    <property type="entry name" value="YkuD"/>
    <property type="match status" value="1"/>
</dbReference>
<dbReference type="InterPro" id="IPR036779">
    <property type="entry name" value="LysM_dom_sf"/>
</dbReference>
<evidence type="ECO:0000256" key="9">
    <source>
        <dbReference type="PROSITE-ProRule" id="PRU01373"/>
    </source>
</evidence>
<keyword evidence="5" id="KW-0378">Hydrolase</keyword>
<evidence type="ECO:0000256" key="2">
    <source>
        <dbReference type="ARBA" id="ARBA00005992"/>
    </source>
</evidence>
<evidence type="ECO:0000256" key="7">
    <source>
        <dbReference type="ARBA" id="ARBA00022984"/>
    </source>
</evidence>
<dbReference type="SUPFAM" id="SSF54106">
    <property type="entry name" value="LysM domain"/>
    <property type="match status" value="1"/>
</dbReference>
<dbReference type="EMBL" id="CP066681">
    <property type="protein sequence ID" value="QQG36671.1"/>
    <property type="molecule type" value="Genomic_DNA"/>
</dbReference>
<dbReference type="Proteomes" id="UP000595362">
    <property type="component" value="Chromosome"/>
</dbReference>
<dbReference type="UniPathway" id="UPA00219"/>
<sequence length="346" mass="38043">MKIYKAAGINVIRPLFVGVLAVALFSFSSGVIAAEDEPILRPPPKPAKAARSAGIAKPDKIYYEGTHVGSMQTHVAKYEDTLIDIARRYDIGFVELRAANPDVDPWLPGDKTKLTIPAMHILPEGPRQGIVINLPEMRLYAYLKPGQPPLSAPLGIGRDGLETPTGTTSIVNKREKPIWRPTARMRKEDPTLPEVVPAGPENPLGDYIMYLGWPEYGIHGTNKPYGVGRRVSSGCIRMYPEDVSRLYPMAPVGTPVTVVDQPVKVAWIGDELYVEAHASLAQASKIENEGGLPHYEMSDEDMAAIVRTAGDYAHMVDWATVRRLIRERPGYPVVVARRPPDPGKRS</sequence>
<evidence type="ECO:0000256" key="10">
    <source>
        <dbReference type="SAM" id="SignalP"/>
    </source>
</evidence>
<feature type="signal peptide" evidence="10">
    <location>
        <begin position="1"/>
        <end position="33"/>
    </location>
</feature>
<feature type="active site" description="Proton donor/acceptor" evidence="9">
    <location>
        <position position="219"/>
    </location>
</feature>